<feature type="transmembrane region" description="Helical" evidence="9">
    <location>
        <begin position="162"/>
        <end position="182"/>
    </location>
</feature>
<keyword evidence="7 9" id="KW-1133">Transmembrane helix</keyword>
<sequence length="494" mass="53181">MPSAMSHFGVMLGVLLILWCGLTSAFGLYLQARCARYLDRGTSSFFALSQITYPNAAVVFDAAIAIKCFGVGVSYMIIIGDLMPGVAEAFGSADSGFSFLDDRRFWITAFFLLFIIPLSFPKRLDSLKYTSMVALLSIGYLILLVVYHFVADEIPNKGDIRVITWEGPVAALSSLPVVIFAYTCHQNMFSILNEIKDNSPASIVGVIGSSIGSAASVYILVAITGYLTFGNDVKGNIVSMYPPSIASTIAKAAIVALVTFSIPLQIHPCRASIDAVLRWRPGNSQRSPSTSSVASGTAPLLPAISAAAAPVDSHGAPVVAMSELRFALITGTILVLSYVTALNVSSLSRVLAYVGSTGSTAISFILPGLFYYKISDPDSIYHQRLSKEDDDVVDLDDEGDDDGGDADGEDGASELANSGLLSVHSVRSNASAGAGSSVSRSRSRSRWRLRWRRKWRWDLEHLETGLLRKLSLCLSVYGVCVMVVCLIMNTFFEH</sequence>
<dbReference type="GO" id="GO:0061459">
    <property type="term" value="F:L-arginine transmembrane transporter activity"/>
    <property type="evidence" value="ECO:0007669"/>
    <property type="project" value="TreeGrafter"/>
</dbReference>
<evidence type="ECO:0000256" key="9">
    <source>
        <dbReference type="SAM" id="Phobius"/>
    </source>
</evidence>
<evidence type="ECO:0000256" key="3">
    <source>
        <dbReference type="ARBA" id="ARBA00022448"/>
    </source>
</evidence>
<gene>
    <name evidence="11" type="ORF">N657DRAFT_569956</name>
</gene>
<keyword evidence="3" id="KW-0813">Transport</keyword>
<reference evidence="11" key="1">
    <citation type="journal article" date="2023" name="Mol. Phylogenet. Evol.">
        <title>Genome-scale phylogeny and comparative genomics of the fungal order Sordariales.</title>
        <authorList>
            <person name="Hensen N."/>
            <person name="Bonometti L."/>
            <person name="Westerberg I."/>
            <person name="Brannstrom I.O."/>
            <person name="Guillou S."/>
            <person name="Cros-Aarteil S."/>
            <person name="Calhoun S."/>
            <person name="Haridas S."/>
            <person name="Kuo A."/>
            <person name="Mondo S."/>
            <person name="Pangilinan J."/>
            <person name="Riley R."/>
            <person name="LaButti K."/>
            <person name="Andreopoulos B."/>
            <person name="Lipzen A."/>
            <person name="Chen C."/>
            <person name="Yan M."/>
            <person name="Daum C."/>
            <person name="Ng V."/>
            <person name="Clum A."/>
            <person name="Steindorff A."/>
            <person name="Ohm R.A."/>
            <person name="Martin F."/>
            <person name="Silar P."/>
            <person name="Natvig D.O."/>
            <person name="Lalanne C."/>
            <person name="Gautier V."/>
            <person name="Ament-Velasquez S.L."/>
            <person name="Kruys A."/>
            <person name="Hutchinson M.I."/>
            <person name="Powell A.J."/>
            <person name="Barry K."/>
            <person name="Miller A.N."/>
            <person name="Grigoriev I.V."/>
            <person name="Debuchy R."/>
            <person name="Gladieux P."/>
            <person name="Hiltunen Thoren M."/>
            <person name="Johannesson H."/>
        </authorList>
    </citation>
    <scope>NUCLEOTIDE SEQUENCE</scope>
    <source>
        <strain evidence="11">CBS 731.68</strain>
    </source>
</reference>
<feature type="transmembrane region" description="Helical" evidence="9">
    <location>
        <begin position="104"/>
        <end position="120"/>
    </location>
</feature>
<dbReference type="GO" id="GO:0015189">
    <property type="term" value="F:L-lysine transmembrane transporter activity"/>
    <property type="evidence" value="ECO:0007669"/>
    <property type="project" value="TreeGrafter"/>
</dbReference>
<dbReference type="GO" id="GO:0005290">
    <property type="term" value="F:L-histidine transmembrane transporter activity"/>
    <property type="evidence" value="ECO:0007669"/>
    <property type="project" value="TreeGrafter"/>
</dbReference>
<dbReference type="PANTHER" id="PTHR22950">
    <property type="entry name" value="AMINO ACID TRANSPORTER"/>
    <property type="match status" value="1"/>
</dbReference>
<dbReference type="EMBL" id="MU853226">
    <property type="protein sequence ID" value="KAK4124776.1"/>
    <property type="molecule type" value="Genomic_DNA"/>
</dbReference>
<dbReference type="GO" id="GO:0015194">
    <property type="term" value="F:L-serine transmembrane transporter activity"/>
    <property type="evidence" value="ECO:0007669"/>
    <property type="project" value="TreeGrafter"/>
</dbReference>
<organism evidence="11 12">
    <name type="scientific">Parathielavia appendiculata</name>
    <dbReference type="NCBI Taxonomy" id="2587402"/>
    <lineage>
        <taxon>Eukaryota</taxon>
        <taxon>Fungi</taxon>
        <taxon>Dikarya</taxon>
        <taxon>Ascomycota</taxon>
        <taxon>Pezizomycotina</taxon>
        <taxon>Sordariomycetes</taxon>
        <taxon>Sordariomycetidae</taxon>
        <taxon>Sordariales</taxon>
        <taxon>Chaetomiaceae</taxon>
        <taxon>Parathielavia</taxon>
    </lineage>
</organism>
<keyword evidence="6" id="KW-0029">Amino-acid transport</keyword>
<dbReference type="GeneID" id="87825465"/>
<feature type="transmembrane region" description="Helical" evidence="9">
    <location>
        <begin position="51"/>
        <end position="78"/>
    </location>
</feature>
<evidence type="ECO:0000313" key="11">
    <source>
        <dbReference type="EMBL" id="KAK4124776.1"/>
    </source>
</evidence>
<comment type="caution">
    <text evidence="11">The sequence shown here is derived from an EMBL/GenBank/DDBJ whole genome shotgun (WGS) entry which is preliminary data.</text>
</comment>
<dbReference type="AlphaFoldDB" id="A0AAN6Z4D2"/>
<feature type="transmembrane region" description="Helical" evidence="9">
    <location>
        <begin position="6"/>
        <end position="30"/>
    </location>
</feature>
<evidence type="ECO:0000256" key="6">
    <source>
        <dbReference type="ARBA" id="ARBA00022970"/>
    </source>
</evidence>
<evidence type="ECO:0000256" key="7">
    <source>
        <dbReference type="ARBA" id="ARBA00022989"/>
    </source>
</evidence>
<dbReference type="GO" id="GO:0000329">
    <property type="term" value="C:fungal-type vacuole membrane"/>
    <property type="evidence" value="ECO:0007669"/>
    <property type="project" value="TreeGrafter"/>
</dbReference>
<keyword evidence="12" id="KW-1185">Reference proteome</keyword>
<reference evidence="11" key="2">
    <citation type="submission" date="2023-05" db="EMBL/GenBank/DDBJ databases">
        <authorList>
            <consortium name="Lawrence Berkeley National Laboratory"/>
            <person name="Steindorff A."/>
            <person name="Hensen N."/>
            <person name="Bonometti L."/>
            <person name="Westerberg I."/>
            <person name="Brannstrom I.O."/>
            <person name="Guillou S."/>
            <person name="Cros-Aarteil S."/>
            <person name="Calhoun S."/>
            <person name="Haridas S."/>
            <person name="Kuo A."/>
            <person name="Mondo S."/>
            <person name="Pangilinan J."/>
            <person name="Riley R."/>
            <person name="Labutti K."/>
            <person name="Andreopoulos B."/>
            <person name="Lipzen A."/>
            <person name="Chen C."/>
            <person name="Yanf M."/>
            <person name="Daum C."/>
            <person name="Ng V."/>
            <person name="Clum A."/>
            <person name="Ohm R."/>
            <person name="Martin F."/>
            <person name="Silar P."/>
            <person name="Natvig D."/>
            <person name="Lalanne C."/>
            <person name="Gautier V."/>
            <person name="Ament-Velasquez S.L."/>
            <person name="Kruys A."/>
            <person name="Hutchinson M.I."/>
            <person name="Powell A.J."/>
            <person name="Barry K."/>
            <person name="Miller A.N."/>
            <person name="Grigoriev I.V."/>
            <person name="Debuchy R."/>
            <person name="Gladieux P."/>
            <person name="Thoren M.H."/>
            <person name="Johannesson H."/>
        </authorList>
    </citation>
    <scope>NUCLEOTIDE SEQUENCE</scope>
    <source>
        <strain evidence="11">CBS 731.68</strain>
    </source>
</reference>
<keyword evidence="8 9" id="KW-0472">Membrane</keyword>
<accession>A0AAN6Z4D2</accession>
<evidence type="ECO:0000256" key="1">
    <source>
        <dbReference type="ARBA" id="ARBA00004128"/>
    </source>
</evidence>
<name>A0AAN6Z4D2_9PEZI</name>
<evidence type="ECO:0000256" key="4">
    <source>
        <dbReference type="ARBA" id="ARBA00022554"/>
    </source>
</evidence>
<evidence type="ECO:0000256" key="2">
    <source>
        <dbReference type="ARBA" id="ARBA00008066"/>
    </source>
</evidence>
<dbReference type="GO" id="GO:0005313">
    <property type="term" value="F:L-glutamate transmembrane transporter activity"/>
    <property type="evidence" value="ECO:0007669"/>
    <property type="project" value="TreeGrafter"/>
</dbReference>
<evidence type="ECO:0000256" key="8">
    <source>
        <dbReference type="ARBA" id="ARBA00023136"/>
    </source>
</evidence>
<comment type="similarity">
    <text evidence="2">Belongs to the amino acid/polyamine transporter 2 family.</text>
</comment>
<feature type="transmembrane region" description="Helical" evidence="9">
    <location>
        <begin position="241"/>
        <end position="262"/>
    </location>
</feature>
<evidence type="ECO:0000256" key="5">
    <source>
        <dbReference type="ARBA" id="ARBA00022692"/>
    </source>
</evidence>
<dbReference type="PANTHER" id="PTHR22950:SF678">
    <property type="entry name" value="VACUOLAR AMINO ACID TRANSPORTER 5-RELATED"/>
    <property type="match status" value="1"/>
</dbReference>
<feature type="transmembrane region" description="Helical" evidence="9">
    <location>
        <begin position="326"/>
        <end position="344"/>
    </location>
</feature>
<protein>
    <recommendedName>
        <fullName evidence="10">Amino acid transporter transmembrane domain-containing protein</fullName>
    </recommendedName>
</protein>
<evidence type="ECO:0000313" key="12">
    <source>
        <dbReference type="Proteomes" id="UP001302602"/>
    </source>
</evidence>
<dbReference type="Proteomes" id="UP001302602">
    <property type="component" value="Unassembled WGS sequence"/>
</dbReference>
<proteinExistence type="inferred from homology"/>
<evidence type="ECO:0000259" key="10">
    <source>
        <dbReference type="Pfam" id="PF01490"/>
    </source>
</evidence>
<dbReference type="Pfam" id="PF01490">
    <property type="entry name" value="Aa_trans"/>
    <property type="match status" value="1"/>
</dbReference>
<dbReference type="RefSeq" id="XP_062648547.1">
    <property type="nucleotide sequence ID" value="XM_062788695.1"/>
</dbReference>
<keyword evidence="4" id="KW-0926">Vacuole</keyword>
<feature type="domain" description="Amino acid transporter transmembrane" evidence="10">
    <location>
        <begin position="1"/>
        <end position="385"/>
    </location>
</feature>
<feature type="transmembrane region" description="Helical" evidence="9">
    <location>
        <begin position="350"/>
        <end position="372"/>
    </location>
</feature>
<feature type="transmembrane region" description="Helical" evidence="9">
    <location>
        <begin position="203"/>
        <end position="229"/>
    </location>
</feature>
<keyword evidence="5 9" id="KW-0812">Transmembrane</keyword>
<comment type="subcellular location">
    <subcellularLocation>
        <location evidence="1">Vacuole membrane</location>
        <topology evidence="1">Multi-pass membrane protein</topology>
    </subcellularLocation>
</comment>
<dbReference type="GO" id="GO:0005302">
    <property type="term" value="F:L-tyrosine transmembrane transporter activity"/>
    <property type="evidence" value="ECO:0007669"/>
    <property type="project" value="TreeGrafter"/>
</dbReference>
<feature type="transmembrane region" description="Helical" evidence="9">
    <location>
        <begin position="132"/>
        <end position="150"/>
    </location>
</feature>
<feature type="transmembrane region" description="Helical" evidence="9">
    <location>
        <begin position="470"/>
        <end position="492"/>
    </location>
</feature>
<dbReference type="InterPro" id="IPR013057">
    <property type="entry name" value="AA_transpt_TM"/>
</dbReference>